<feature type="compositionally biased region" description="Basic and acidic residues" evidence="7">
    <location>
        <begin position="455"/>
        <end position="477"/>
    </location>
</feature>
<evidence type="ECO:0000259" key="10">
    <source>
        <dbReference type="PROSITE" id="PS51293"/>
    </source>
</evidence>
<keyword evidence="12" id="KW-1185">Reference proteome</keyword>
<dbReference type="SMART" id="SM00717">
    <property type="entry name" value="SANT"/>
    <property type="match status" value="1"/>
</dbReference>
<evidence type="ECO:0000256" key="2">
    <source>
        <dbReference type="ARBA" id="ARBA00022853"/>
    </source>
</evidence>
<keyword evidence="2" id="KW-0156">Chromatin regulator</keyword>
<feature type="compositionally biased region" description="Basic and acidic residues" evidence="7">
    <location>
        <begin position="10"/>
        <end position="38"/>
    </location>
</feature>
<dbReference type="GO" id="GO:0006325">
    <property type="term" value="P:chromatin organization"/>
    <property type="evidence" value="ECO:0007669"/>
    <property type="project" value="UniProtKB-KW"/>
</dbReference>
<dbReference type="FunFam" id="1.10.10.10:FF:000020">
    <property type="entry name" value="SWI/SNF complex subunit SMARCC2 isoform c"/>
    <property type="match status" value="1"/>
</dbReference>
<dbReference type="GO" id="GO:0048858">
    <property type="term" value="P:cell projection morphogenesis"/>
    <property type="evidence" value="ECO:0007669"/>
    <property type="project" value="TreeGrafter"/>
</dbReference>
<protein>
    <submittedName>
        <fullName evidence="11">Swi3 protein</fullName>
    </submittedName>
</protein>
<keyword evidence="5" id="KW-0539">Nucleus</keyword>
<sequence length="744" mass="84545">MSEQGLGQEQIEKVKEESSEALKVEDSIKLEDTVKETIVENDDVQKNTPVVEQKDESPSKNPDDEGSSELEKKEIERPIDETDDMDYKDFTGDADDVDGDVDMDDTNDVNDNGDNITNAIGKLKKMKRKEPIDNKQEPTFVESNLERQTHTIVLPSYSSWFDLNKVHQIEIESVSEFFQGINKNKSPEIYMKYRNFMINSYRINPNSYLSFTAVRRNLIGDAGALLRIHKFLNKWGLINYQVNPETKPKQIEPPFTGDFVVDFDTPRGMFPFESYKPPTNFPDISNVKEILAPKKEFDIETNNNNIQIEPSNKRQKIIKPDINNGWSEDALQRLIDGVSKFKNDWYKIADYTGNNKTPDECIIRFLQLPIEDKFLEENKDLLGPLKYVPNLSFSPRDNPIMSTLAFLVNIVDSDVAVAASNRAIDVVNKNIESKLNGSHKQKAEETVSSNQKNETSIEKDTKNDTQEGFEKTIEQEKPALNNGKADNIVPSVKEEENQNTETNNVAIEEEKKENGSAGDAKTETPAVGIGNTTDNKGNEIDTNTDSTKKDSDNDNTKTQVNETNVCDDNDKEEDSRDPLVDIKDAAVNAFGILGARSHLFATFEEREMHKSLVNIIQHQLKIVDMKVSKLNSLEKEFEIQKKLLEKKSIELLEEKLSIFKYNNAATSKLLQAISIIESTSDYSQLNVNKIKELISQSKNILYKPPRKQLNIIEENEDSTSTEESNESIKPISFEAPMLYRYWSG</sequence>
<feature type="domain" description="SANT" evidence="10">
    <location>
        <begin position="321"/>
        <end position="373"/>
    </location>
</feature>
<dbReference type="Pfam" id="PF16495">
    <property type="entry name" value="SWIRM-assoc_1"/>
    <property type="match status" value="1"/>
</dbReference>
<feature type="compositionally biased region" description="Basic and acidic residues" evidence="7">
    <location>
        <begin position="546"/>
        <end position="555"/>
    </location>
</feature>
<comment type="subcellular location">
    <subcellularLocation>
        <location evidence="1">Nucleus</location>
    </subcellularLocation>
</comment>
<dbReference type="GO" id="GO:0006355">
    <property type="term" value="P:regulation of DNA-templated transcription"/>
    <property type="evidence" value="ECO:0007669"/>
    <property type="project" value="UniProtKB-ARBA"/>
</dbReference>
<keyword evidence="4" id="KW-0804">Transcription</keyword>
<evidence type="ECO:0000313" key="11">
    <source>
        <dbReference type="EMBL" id="GMM44003.1"/>
    </source>
</evidence>
<keyword evidence="3" id="KW-0805">Transcription regulation</keyword>
<feature type="region of interest" description="Disordered" evidence="7">
    <location>
        <begin position="1"/>
        <end position="114"/>
    </location>
</feature>
<dbReference type="AlphaFoldDB" id="A0AAV5QYK9"/>
<feature type="domain" description="SWIRM" evidence="9">
    <location>
        <begin position="152"/>
        <end position="249"/>
    </location>
</feature>
<feature type="compositionally biased region" description="Basic and acidic residues" evidence="7">
    <location>
        <begin position="52"/>
        <end position="91"/>
    </location>
</feature>
<dbReference type="Pfam" id="PF04433">
    <property type="entry name" value="SWIRM"/>
    <property type="match status" value="1"/>
</dbReference>
<evidence type="ECO:0000256" key="5">
    <source>
        <dbReference type="ARBA" id="ARBA00023242"/>
    </source>
</evidence>
<feature type="compositionally biased region" description="Acidic residues" evidence="7">
    <location>
        <begin position="92"/>
        <end position="108"/>
    </location>
</feature>
<dbReference type="PROSITE" id="PS51293">
    <property type="entry name" value="SANT"/>
    <property type="match status" value="1"/>
</dbReference>
<dbReference type="InterPro" id="IPR007526">
    <property type="entry name" value="SWIRM"/>
</dbReference>
<evidence type="ECO:0000313" key="12">
    <source>
        <dbReference type="Proteomes" id="UP001378960"/>
    </source>
</evidence>
<comment type="similarity">
    <text evidence="6">Belongs to the SMARCC family.</text>
</comment>
<dbReference type="Pfam" id="PF00249">
    <property type="entry name" value="Myb_DNA-binding"/>
    <property type="match status" value="1"/>
</dbReference>
<dbReference type="GO" id="GO:0016514">
    <property type="term" value="C:SWI/SNF complex"/>
    <property type="evidence" value="ECO:0007669"/>
    <property type="project" value="UniProtKB-ARBA"/>
</dbReference>
<evidence type="ECO:0000256" key="3">
    <source>
        <dbReference type="ARBA" id="ARBA00023015"/>
    </source>
</evidence>
<dbReference type="InterPro" id="IPR009057">
    <property type="entry name" value="Homeodomain-like_sf"/>
</dbReference>
<dbReference type="Gene3D" id="1.10.10.10">
    <property type="entry name" value="Winged helix-like DNA-binding domain superfamily/Winged helix DNA-binding domain"/>
    <property type="match status" value="1"/>
</dbReference>
<reference evidence="11 12" key="1">
    <citation type="journal article" date="2023" name="Elife">
        <title>Identification of key yeast species and microbe-microbe interactions impacting larval growth of Drosophila in the wild.</title>
        <authorList>
            <person name="Mure A."/>
            <person name="Sugiura Y."/>
            <person name="Maeda R."/>
            <person name="Honda K."/>
            <person name="Sakurai N."/>
            <person name="Takahashi Y."/>
            <person name="Watada M."/>
            <person name="Katoh T."/>
            <person name="Gotoh A."/>
            <person name="Gotoh Y."/>
            <person name="Taniguchi I."/>
            <person name="Nakamura K."/>
            <person name="Hayashi T."/>
            <person name="Katayama T."/>
            <person name="Uemura T."/>
            <person name="Hattori Y."/>
        </authorList>
    </citation>
    <scope>NUCLEOTIDE SEQUENCE [LARGE SCALE GENOMIC DNA]</scope>
    <source>
        <strain evidence="11 12">PK-24</strain>
    </source>
</reference>
<proteinExistence type="inferred from homology"/>
<dbReference type="PROSITE" id="PS50090">
    <property type="entry name" value="MYB_LIKE"/>
    <property type="match status" value="1"/>
</dbReference>
<dbReference type="SUPFAM" id="SSF46689">
    <property type="entry name" value="Homeodomain-like"/>
    <property type="match status" value="2"/>
</dbReference>
<dbReference type="PROSITE" id="PS50934">
    <property type="entry name" value="SWIRM"/>
    <property type="match status" value="1"/>
</dbReference>
<evidence type="ECO:0000256" key="7">
    <source>
        <dbReference type="SAM" id="MobiDB-lite"/>
    </source>
</evidence>
<accession>A0AAV5QYK9</accession>
<dbReference type="InterPro" id="IPR017884">
    <property type="entry name" value="SANT_dom"/>
</dbReference>
<organism evidence="11 12">
    <name type="scientific">Pichia kluyveri</name>
    <name type="common">Yeast</name>
    <dbReference type="NCBI Taxonomy" id="36015"/>
    <lineage>
        <taxon>Eukaryota</taxon>
        <taxon>Fungi</taxon>
        <taxon>Dikarya</taxon>
        <taxon>Ascomycota</taxon>
        <taxon>Saccharomycotina</taxon>
        <taxon>Pichiomycetes</taxon>
        <taxon>Pichiales</taxon>
        <taxon>Pichiaceae</taxon>
        <taxon>Pichia</taxon>
    </lineage>
</organism>
<dbReference type="InterPro" id="IPR036388">
    <property type="entry name" value="WH-like_DNA-bd_sf"/>
</dbReference>
<evidence type="ECO:0000256" key="1">
    <source>
        <dbReference type="ARBA" id="ARBA00004123"/>
    </source>
</evidence>
<comment type="caution">
    <text evidence="11">The sequence shown here is derived from an EMBL/GenBank/DDBJ whole genome shotgun (WGS) entry which is preliminary data.</text>
</comment>
<dbReference type="InterPro" id="IPR001005">
    <property type="entry name" value="SANT/Myb"/>
</dbReference>
<evidence type="ECO:0000259" key="8">
    <source>
        <dbReference type="PROSITE" id="PS50090"/>
    </source>
</evidence>
<feature type="domain" description="Myb-like" evidence="8">
    <location>
        <begin position="326"/>
        <end position="369"/>
    </location>
</feature>
<dbReference type="InterPro" id="IPR032451">
    <property type="entry name" value="SMARCC_C"/>
</dbReference>
<name>A0AAV5QYK9_PICKL</name>
<evidence type="ECO:0000256" key="6">
    <source>
        <dbReference type="ARBA" id="ARBA00049655"/>
    </source>
</evidence>
<evidence type="ECO:0000256" key="4">
    <source>
        <dbReference type="ARBA" id="ARBA00023163"/>
    </source>
</evidence>
<dbReference type="PANTHER" id="PTHR15381">
    <property type="entry name" value="CHONDROITIN SULFATE PROTEOGLYCAN 5 -RELATED"/>
    <property type="match status" value="1"/>
</dbReference>
<gene>
    <name evidence="11" type="ORF">DAPK24_005780</name>
</gene>
<dbReference type="Gene3D" id="1.10.10.60">
    <property type="entry name" value="Homeodomain-like"/>
    <property type="match status" value="1"/>
</dbReference>
<dbReference type="PANTHER" id="PTHR15381:SF1">
    <property type="entry name" value="CHONDROITIN SULFATE PROTEOGLYCAN 5"/>
    <property type="match status" value="1"/>
</dbReference>
<dbReference type="EMBL" id="BTGB01000001">
    <property type="protein sequence ID" value="GMM44003.1"/>
    <property type="molecule type" value="Genomic_DNA"/>
</dbReference>
<dbReference type="Proteomes" id="UP001378960">
    <property type="component" value="Unassembled WGS sequence"/>
</dbReference>
<feature type="region of interest" description="Disordered" evidence="7">
    <location>
        <begin position="435"/>
        <end position="576"/>
    </location>
</feature>
<evidence type="ECO:0000259" key="9">
    <source>
        <dbReference type="PROSITE" id="PS50934"/>
    </source>
</evidence>